<dbReference type="InterPro" id="IPR008928">
    <property type="entry name" value="6-hairpin_glycosidase_sf"/>
</dbReference>
<dbReference type="GO" id="GO:0016757">
    <property type="term" value="F:glycosyltransferase activity"/>
    <property type="evidence" value="ECO:0007669"/>
    <property type="project" value="UniProtKB-KW"/>
</dbReference>
<gene>
    <name evidence="4" type="ORF">LCGC14_2609700</name>
</gene>
<comment type="caution">
    <text evidence="4">The sequence shown here is derived from an EMBL/GenBank/DDBJ whole genome shotgun (WGS) entry which is preliminary data.</text>
</comment>
<protein>
    <recommendedName>
        <fullName evidence="3">Glycosyl hydrolase 94 catalytic domain-containing protein</fullName>
    </recommendedName>
</protein>
<name>A0A0F9ATV3_9ZZZZ</name>
<feature type="domain" description="Glycosyl hydrolase 94 catalytic" evidence="3">
    <location>
        <begin position="51"/>
        <end position="398"/>
    </location>
</feature>
<feature type="non-terminal residue" evidence="4">
    <location>
        <position position="410"/>
    </location>
</feature>
<keyword evidence="1" id="KW-0328">Glycosyltransferase</keyword>
<dbReference type="GO" id="GO:0005975">
    <property type="term" value="P:carbohydrate metabolic process"/>
    <property type="evidence" value="ECO:0007669"/>
    <property type="project" value="InterPro"/>
</dbReference>
<accession>A0A0F9ATV3</accession>
<evidence type="ECO:0000256" key="2">
    <source>
        <dbReference type="ARBA" id="ARBA00022679"/>
    </source>
</evidence>
<evidence type="ECO:0000256" key="1">
    <source>
        <dbReference type="ARBA" id="ARBA00022676"/>
    </source>
</evidence>
<sequence>MQIPLTLKPGGSRQLVFAVGYATSDAAARRQGRRVANVAFASAQRAKVADHWREYLGRFQAQTPSPTFDVPFNTLTPYQNAITFICSRSISPYQLTGGRGLGYRDSNQDSLGAMPYQPSSAAKGLIATLLSVQKPAGDACHDFFPGSGHGGGGGYSDDHLWSALAVQWYVQESGDLAFLDEPIGYHQSARTGSVMDHLERAIRFSERNAGDNGLPLLLAADWNDCLNAFAGAESVFTAGLYCAAVKAVESLHLAAGAKAKARRCAARHTAMAERINRVAWDGKWYVRLIARDGRKVGAKSNRYGKIYMESNTWAVIGQAAPPERARTALDSLRQYLCTPYGHRLCWPAYPDYDPAVGTLGLFAPGYKENGSIFCHTNPWLIVAEAMLGRGERAFDVFARGKGKVVRLRPD</sequence>
<dbReference type="SUPFAM" id="SSF48208">
    <property type="entry name" value="Six-hairpin glycosidases"/>
    <property type="match status" value="1"/>
</dbReference>
<dbReference type="PANTHER" id="PTHR37469">
    <property type="entry name" value="CELLOBIONIC ACID PHOSPHORYLASE-RELATED"/>
    <property type="match status" value="1"/>
</dbReference>
<evidence type="ECO:0000313" key="4">
    <source>
        <dbReference type="EMBL" id="KKL05072.1"/>
    </source>
</evidence>
<dbReference type="InterPro" id="IPR012341">
    <property type="entry name" value="6hp_glycosidase-like_sf"/>
</dbReference>
<dbReference type="InterPro" id="IPR033432">
    <property type="entry name" value="GH94_catalytic"/>
</dbReference>
<dbReference type="AlphaFoldDB" id="A0A0F9ATV3"/>
<dbReference type="InterPro" id="IPR052047">
    <property type="entry name" value="GH94_Enzymes"/>
</dbReference>
<proteinExistence type="predicted"/>
<evidence type="ECO:0000259" key="3">
    <source>
        <dbReference type="Pfam" id="PF17167"/>
    </source>
</evidence>
<organism evidence="4">
    <name type="scientific">marine sediment metagenome</name>
    <dbReference type="NCBI Taxonomy" id="412755"/>
    <lineage>
        <taxon>unclassified sequences</taxon>
        <taxon>metagenomes</taxon>
        <taxon>ecological metagenomes</taxon>
    </lineage>
</organism>
<dbReference type="Pfam" id="PF17167">
    <property type="entry name" value="Glyco_hydro_94"/>
    <property type="match status" value="1"/>
</dbReference>
<keyword evidence="2" id="KW-0808">Transferase</keyword>
<dbReference type="Gene3D" id="1.50.10.10">
    <property type="match status" value="1"/>
</dbReference>
<reference evidence="4" key="1">
    <citation type="journal article" date="2015" name="Nature">
        <title>Complex archaea that bridge the gap between prokaryotes and eukaryotes.</title>
        <authorList>
            <person name="Spang A."/>
            <person name="Saw J.H."/>
            <person name="Jorgensen S.L."/>
            <person name="Zaremba-Niedzwiedzka K."/>
            <person name="Martijn J."/>
            <person name="Lind A.E."/>
            <person name="van Eijk R."/>
            <person name="Schleper C."/>
            <person name="Guy L."/>
            <person name="Ettema T.J."/>
        </authorList>
    </citation>
    <scope>NUCLEOTIDE SEQUENCE</scope>
</reference>
<dbReference type="EMBL" id="LAZR01044269">
    <property type="protein sequence ID" value="KKL05072.1"/>
    <property type="molecule type" value="Genomic_DNA"/>
</dbReference>
<dbReference type="PANTHER" id="PTHR37469:SF2">
    <property type="entry name" value="CELLOBIONIC ACID PHOSPHORYLASE"/>
    <property type="match status" value="1"/>
</dbReference>